<evidence type="ECO:0000256" key="5">
    <source>
        <dbReference type="ARBA" id="ARBA00023002"/>
    </source>
</evidence>
<keyword evidence="5" id="KW-0560">Oxidoreductase</keyword>
<accession>A0A095X022</accession>
<dbReference type="AlphaFoldDB" id="A0A095X022"/>
<dbReference type="GO" id="GO:0046872">
    <property type="term" value="F:metal ion binding"/>
    <property type="evidence" value="ECO:0007669"/>
    <property type="project" value="UniProtKB-KW"/>
</dbReference>
<dbReference type="OrthoDB" id="9781588at2"/>
<dbReference type="Gene3D" id="3.90.180.10">
    <property type="entry name" value="Medium-chain alcohol dehydrogenases, catalytic domain"/>
    <property type="match status" value="1"/>
</dbReference>
<comment type="cofactor">
    <cofactor evidence="1">
        <name>Zn(2+)</name>
        <dbReference type="ChEBI" id="CHEBI:29105"/>
    </cofactor>
</comment>
<keyword evidence="4" id="KW-0862">Zinc</keyword>
<dbReference type="STRING" id="1265313.HRUBRA_01180"/>
<dbReference type="GO" id="GO:0016491">
    <property type="term" value="F:oxidoreductase activity"/>
    <property type="evidence" value="ECO:0007669"/>
    <property type="project" value="UniProtKB-KW"/>
</dbReference>
<evidence type="ECO:0000313" key="6">
    <source>
        <dbReference type="EMBL" id="KGE04224.1"/>
    </source>
</evidence>
<dbReference type="EMBL" id="AUVB01000032">
    <property type="protein sequence ID" value="KGE04224.1"/>
    <property type="molecule type" value="Genomic_DNA"/>
</dbReference>
<dbReference type="PATRIC" id="fig|1265313.6.peg.1164"/>
<proteinExistence type="inferred from homology"/>
<keyword evidence="3" id="KW-0479">Metal-binding</keyword>
<keyword evidence="7" id="KW-1185">Reference proteome</keyword>
<dbReference type="eggNOG" id="COG1063">
    <property type="taxonomic scope" value="Bacteria"/>
</dbReference>
<evidence type="ECO:0000256" key="1">
    <source>
        <dbReference type="ARBA" id="ARBA00001947"/>
    </source>
</evidence>
<evidence type="ECO:0000256" key="3">
    <source>
        <dbReference type="ARBA" id="ARBA00022723"/>
    </source>
</evidence>
<gene>
    <name evidence="6" type="ORF">HRUBRA_01180</name>
</gene>
<dbReference type="Proteomes" id="UP000029640">
    <property type="component" value="Unassembled WGS sequence"/>
</dbReference>
<sequence length="317" mass="33114">MTIATALWCVDVERAELRPGGLGDGTLVETRYSGISRGTERIVFRGQVPESEYERMRGPAQEGAFPFPVKYGYCAVGRVAEGALAGRDVFALHPHQTCFRLPEAALTPLPEGLPAERAVLGANMETALNLLWDSGAGAGDRIAVIGAGVVGALTGYLAARLPGAEVTLVDLLPERAALAAGLGCRFATPAAAPRDCDVVLHLSATGAGLATAIDCAGTEATVVEGSWQGAGATPVPLGGAFHSRRLRLVSSQVGRLPPARAPRWSPARRIARALDLLLDPALDALISGETGFGELASRYAGILADPETLCHRIRYDC</sequence>
<dbReference type="Gene3D" id="3.40.50.720">
    <property type="entry name" value="NAD(P)-binding Rossmann-like Domain"/>
    <property type="match status" value="1"/>
</dbReference>
<dbReference type="InterPro" id="IPR036291">
    <property type="entry name" value="NAD(P)-bd_dom_sf"/>
</dbReference>
<name>A0A095X022_9GAMM</name>
<reference evidence="6 7" key="1">
    <citation type="journal article" date="2014" name="Genome Announc.">
        <title>Genome Sequence of Gammaproteobacterial Pseudohaliea rubra Type Strain DSM 19751, Isolated from Coastal Seawater of the Mediterranean Sea.</title>
        <authorList>
            <person name="Spring S."/>
            <person name="Fiebig A."/>
            <person name="Riedel T."/>
            <person name="Goker M."/>
            <person name="Klenk H.P."/>
        </authorList>
    </citation>
    <scope>NUCLEOTIDE SEQUENCE [LARGE SCALE GENOMIC DNA]</scope>
    <source>
        <strain evidence="6 7">DSM 19751</strain>
    </source>
</reference>
<dbReference type="SUPFAM" id="SSF50129">
    <property type="entry name" value="GroES-like"/>
    <property type="match status" value="1"/>
</dbReference>
<protein>
    <submittedName>
        <fullName evidence="6">Threonine dehydrogenase</fullName>
    </submittedName>
</protein>
<organism evidence="6 7">
    <name type="scientific">Pseudohaliea rubra DSM 19751</name>
    <dbReference type="NCBI Taxonomy" id="1265313"/>
    <lineage>
        <taxon>Bacteria</taxon>
        <taxon>Pseudomonadati</taxon>
        <taxon>Pseudomonadota</taxon>
        <taxon>Gammaproteobacteria</taxon>
        <taxon>Cellvibrionales</taxon>
        <taxon>Halieaceae</taxon>
        <taxon>Pseudohaliea</taxon>
    </lineage>
</organism>
<dbReference type="PANTHER" id="PTHR43350">
    <property type="entry name" value="NAD-DEPENDENT ALCOHOL DEHYDROGENASE"/>
    <property type="match status" value="1"/>
</dbReference>
<dbReference type="HOGENOM" id="CLU_026673_9_0_6"/>
<evidence type="ECO:0000256" key="2">
    <source>
        <dbReference type="ARBA" id="ARBA00008072"/>
    </source>
</evidence>
<evidence type="ECO:0000313" key="7">
    <source>
        <dbReference type="Proteomes" id="UP000029640"/>
    </source>
</evidence>
<dbReference type="CDD" id="cd08255">
    <property type="entry name" value="2-desacetyl-2-hydroxyethyl_bacteriochlorophyllide_like"/>
    <property type="match status" value="1"/>
</dbReference>
<dbReference type="PANTHER" id="PTHR43350:SF19">
    <property type="entry name" value="D-GULOSIDE 3-DEHYDROGENASE"/>
    <property type="match status" value="1"/>
</dbReference>
<dbReference type="SUPFAM" id="SSF51735">
    <property type="entry name" value="NAD(P)-binding Rossmann-fold domains"/>
    <property type="match status" value="1"/>
</dbReference>
<comment type="similarity">
    <text evidence="2">Belongs to the zinc-containing alcohol dehydrogenase family.</text>
</comment>
<dbReference type="InterPro" id="IPR011032">
    <property type="entry name" value="GroES-like_sf"/>
</dbReference>
<comment type="caution">
    <text evidence="6">The sequence shown here is derived from an EMBL/GenBank/DDBJ whole genome shotgun (WGS) entry which is preliminary data.</text>
</comment>
<evidence type="ECO:0000256" key="4">
    <source>
        <dbReference type="ARBA" id="ARBA00022833"/>
    </source>
</evidence>
<dbReference type="RefSeq" id="WP_035518177.1">
    <property type="nucleotide sequence ID" value="NZ_KN234807.1"/>
</dbReference>